<dbReference type="InterPro" id="IPR004839">
    <property type="entry name" value="Aminotransferase_I/II_large"/>
</dbReference>
<keyword evidence="2" id="KW-0663">Pyridoxal phosphate</keyword>
<proteinExistence type="predicted"/>
<dbReference type="Pfam" id="PF00155">
    <property type="entry name" value="Aminotran_1_2"/>
    <property type="match status" value="1"/>
</dbReference>
<dbReference type="InterPro" id="IPR015422">
    <property type="entry name" value="PyrdxlP-dep_Trfase_small"/>
</dbReference>
<gene>
    <name evidence="4" type="ORF">OCV61_09500</name>
</gene>
<dbReference type="Gene3D" id="3.40.640.10">
    <property type="entry name" value="Type I PLP-dependent aspartate aminotransferase-like (Major domain)"/>
    <property type="match status" value="1"/>
</dbReference>
<keyword evidence="4" id="KW-0808">Transferase</keyword>
<dbReference type="PANTHER" id="PTHR42885">
    <property type="entry name" value="HISTIDINOL-PHOSPHATE AMINOTRANSFERASE-RELATED"/>
    <property type="match status" value="1"/>
</dbReference>
<dbReference type="InterPro" id="IPR015424">
    <property type="entry name" value="PyrdxlP-dep_Trfase"/>
</dbReference>
<accession>A0ABT2TTZ3</accession>
<keyword evidence="5" id="KW-1185">Reference proteome</keyword>
<evidence type="ECO:0000256" key="2">
    <source>
        <dbReference type="ARBA" id="ARBA00022898"/>
    </source>
</evidence>
<sequence>MNNHVHGGDVYHYRDCLDFSANCNPLGTPESVKAAARDSLERIYEYPQVGYQPLKEAIGKYEQVDPDWIICGNGAAEVIFSVCRAGKPKKALVTGPSFAEYEQALQGVGCEVDHFWLEEEEDFRVKRDFLKALRPELDIVFLCNPNNPTGVLMDQCLLMEILKRCRELDIFLVVDECFLDFVEEPALYTLKNVLGDYRNLFIIKAFTKRYAMPGLRLGYGLCANTRLLEKMTEENQPWNISTPAQAAGMAALLENSYVEAGRQLVFKEKAYLRERLTRLGLKVYPSMANYLFFKGPEDLFQACLQKKVLIRDCSNYPGLSKGYYRIAVKKHVQNEILVKALEEIWQKRL</sequence>
<evidence type="ECO:0000256" key="1">
    <source>
        <dbReference type="ARBA" id="ARBA00001933"/>
    </source>
</evidence>
<comment type="caution">
    <text evidence="4">The sequence shown here is derived from an EMBL/GenBank/DDBJ whole genome shotgun (WGS) entry which is preliminary data.</text>
</comment>
<evidence type="ECO:0000259" key="3">
    <source>
        <dbReference type="Pfam" id="PF00155"/>
    </source>
</evidence>
<keyword evidence="4" id="KW-0032">Aminotransferase</keyword>
<dbReference type="PANTHER" id="PTHR42885:SF1">
    <property type="entry name" value="THREONINE-PHOSPHATE DECARBOXYLASE"/>
    <property type="match status" value="1"/>
</dbReference>
<dbReference type="GO" id="GO:0008483">
    <property type="term" value="F:transaminase activity"/>
    <property type="evidence" value="ECO:0007669"/>
    <property type="project" value="UniProtKB-KW"/>
</dbReference>
<dbReference type="RefSeq" id="WP_158421607.1">
    <property type="nucleotide sequence ID" value="NZ_JAOQJL010000016.1"/>
</dbReference>
<evidence type="ECO:0000313" key="4">
    <source>
        <dbReference type="EMBL" id="MCU6765645.1"/>
    </source>
</evidence>
<dbReference type="Gene3D" id="3.90.1150.10">
    <property type="entry name" value="Aspartate Aminotransferase, domain 1"/>
    <property type="match status" value="1"/>
</dbReference>
<reference evidence="4 5" key="1">
    <citation type="journal article" date="2021" name="ISME Commun">
        <title>Automated analysis of genomic sequences facilitates high-throughput and comprehensive description of bacteria.</title>
        <authorList>
            <person name="Hitch T.C.A."/>
        </authorList>
    </citation>
    <scope>NUCLEOTIDE SEQUENCE [LARGE SCALE GENOMIC DNA]</scope>
    <source>
        <strain evidence="4 5">Sanger_23</strain>
    </source>
</reference>
<name>A0ABT2TTZ3_9FIRM</name>
<feature type="domain" description="Aminotransferase class I/classII large" evidence="3">
    <location>
        <begin position="15"/>
        <end position="341"/>
    </location>
</feature>
<protein>
    <submittedName>
        <fullName evidence="4">Aminotransferase class I/II-fold pyridoxal phosphate-dependent enzyme</fullName>
    </submittedName>
</protein>
<dbReference type="CDD" id="cd00609">
    <property type="entry name" value="AAT_like"/>
    <property type="match status" value="1"/>
</dbReference>
<comment type="cofactor">
    <cofactor evidence="1">
        <name>pyridoxal 5'-phosphate</name>
        <dbReference type="ChEBI" id="CHEBI:597326"/>
    </cofactor>
</comment>
<organism evidence="4 5">
    <name type="scientific">Blautia ammoniilytica</name>
    <dbReference type="NCBI Taxonomy" id="2981782"/>
    <lineage>
        <taxon>Bacteria</taxon>
        <taxon>Bacillati</taxon>
        <taxon>Bacillota</taxon>
        <taxon>Clostridia</taxon>
        <taxon>Lachnospirales</taxon>
        <taxon>Lachnospiraceae</taxon>
        <taxon>Blautia</taxon>
    </lineage>
</organism>
<dbReference type="Proteomes" id="UP001652409">
    <property type="component" value="Unassembled WGS sequence"/>
</dbReference>
<evidence type="ECO:0000313" key="5">
    <source>
        <dbReference type="Proteomes" id="UP001652409"/>
    </source>
</evidence>
<dbReference type="EMBL" id="JAOQJL010000016">
    <property type="protein sequence ID" value="MCU6765645.1"/>
    <property type="molecule type" value="Genomic_DNA"/>
</dbReference>
<dbReference type="InterPro" id="IPR015421">
    <property type="entry name" value="PyrdxlP-dep_Trfase_major"/>
</dbReference>
<dbReference type="SUPFAM" id="SSF53383">
    <property type="entry name" value="PLP-dependent transferases"/>
    <property type="match status" value="1"/>
</dbReference>